<organism evidence="1 2">
    <name type="scientific">Lysinibacillus capsici</name>
    <dbReference type="NCBI Taxonomy" id="2115968"/>
    <lineage>
        <taxon>Bacteria</taxon>
        <taxon>Bacillati</taxon>
        <taxon>Bacillota</taxon>
        <taxon>Bacilli</taxon>
        <taxon>Bacillales</taxon>
        <taxon>Bacillaceae</taxon>
        <taxon>Lysinibacillus</taxon>
    </lineage>
</organism>
<proteinExistence type="predicted"/>
<evidence type="ECO:0000313" key="1">
    <source>
        <dbReference type="EMBL" id="SPT97164.1"/>
    </source>
</evidence>
<accession>A0A2X0XDY2</accession>
<sequence>MKVDVDYVENAFQDNLYPRLKSVGKYIKKM</sequence>
<gene>
    <name evidence="1" type="ORF">NCTC7582_00940</name>
</gene>
<evidence type="ECO:0000313" key="2">
    <source>
        <dbReference type="Proteomes" id="UP000251431"/>
    </source>
</evidence>
<protein>
    <submittedName>
        <fullName evidence="1">Uncharacterized protein</fullName>
    </submittedName>
</protein>
<name>A0A2X0XDY2_9BACI</name>
<dbReference type="Proteomes" id="UP000251431">
    <property type="component" value="Unassembled WGS sequence"/>
</dbReference>
<reference evidence="1 2" key="1">
    <citation type="submission" date="2018-06" db="EMBL/GenBank/DDBJ databases">
        <authorList>
            <consortium name="Pathogen Informatics"/>
            <person name="Doyle S."/>
        </authorList>
    </citation>
    <scope>NUCLEOTIDE SEQUENCE [LARGE SCALE GENOMIC DNA]</scope>
    <source>
        <strain evidence="1 2">NCTC7582</strain>
    </source>
</reference>
<dbReference type="AlphaFoldDB" id="A0A2X0XDY2"/>
<dbReference type="EMBL" id="UAQE01000001">
    <property type="protein sequence ID" value="SPT97164.1"/>
    <property type="molecule type" value="Genomic_DNA"/>
</dbReference>